<evidence type="ECO:0000313" key="2">
    <source>
        <dbReference type="Proteomes" id="UP001163846"/>
    </source>
</evidence>
<organism evidence="1 2">
    <name type="scientific">Lentinula raphanica</name>
    <dbReference type="NCBI Taxonomy" id="153919"/>
    <lineage>
        <taxon>Eukaryota</taxon>
        <taxon>Fungi</taxon>
        <taxon>Dikarya</taxon>
        <taxon>Basidiomycota</taxon>
        <taxon>Agaricomycotina</taxon>
        <taxon>Agaricomycetes</taxon>
        <taxon>Agaricomycetidae</taxon>
        <taxon>Agaricales</taxon>
        <taxon>Marasmiineae</taxon>
        <taxon>Omphalotaceae</taxon>
        <taxon>Lentinula</taxon>
    </lineage>
</organism>
<reference evidence="1" key="1">
    <citation type="submission" date="2022-08" db="EMBL/GenBank/DDBJ databases">
        <authorList>
            <consortium name="DOE Joint Genome Institute"/>
            <person name="Min B."/>
            <person name="Riley R."/>
            <person name="Sierra-Patev S."/>
            <person name="Naranjo-Ortiz M."/>
            <person name="Looney B."/>
            <person name="Konkel Z."/>
            <person name="Slot J.C."/>
            <person name="Sakamoto Y."/>
            <person name="Steenwyk J.L."/>
            <person name="Rokas A."/>
            <person name="Carro J."/>
            <person name="Camarero S."/>
            <person name="Ferreira P."/>
            <person name="Molpeceres G."/>
            <person name="Ruiz-Duenas F.J."/>
            <person name="Serrano A."/>
            <person name="Henrissat B."/>
            <person name="Drula E."/>
            <person name="Hughes K.W."/>
            <person name="Mata J.L."/>
            <person name="Ishikawa N.K."/>
            <person name="Vargas-Isla R."/>
            <person name="Ushijima S."/>
            <person name="Smith C.A."/>
            <person name="Ahrendt S."/>
            <person name="Andreopoulos W."/>
            <person name="He G."/>
            <person name="Labutti K."/>
            <person name="Lipzen A."/>
            <person name="Ng V."/>
            <person name="Sandor L."/>
            <person name="Barry K."/>
            <person name="Martinez A.T."/>
            <person name="Xiao Y."/>
            <person name="Gibbons J.G."/>
            <person name="Terashima K."/>
            <person name="Hibbett D.S."/>
            <person name="Grigoriev I.V."/>
        </authorList>
    </citation>
    <scope>NUCLEOTIDE SEQUENCE</scope>
    <source>
        <strain evidence="1">TFB9207</strain>
    </source>
</reference>
<dbReference type="Proteomes" id="UP001163846">
    <property type="component" value="Unassembled WGS sequence"/>
</dbReference>
<gene>
    <name evidence="1" type="ORF">F5878DRAFT_676991</name>
</gene>
<proteinExistence type="predicted"/>
<dbReference type="InterPro" id="IPR032675">
    <property type="entry name" value="LRR_dom_sf"/>
</dbReference>
<keyword evidence="2" id="KW-1185">Reference proteome</keyword>
<dbReference type="SUPFAM" id="SSF52047">
    <property type="entry name" value="RNI-like"/>
    <property type="match status" value="1"/>
</dbReference>
<comment type="caution">
    <text evidence="1">The sequence shown here is derived from an EMBL/GenBank/DDBJ whole genome shotgun (WGS) entry which is preliminary data.</text>
</comment>
<protein>
    <recommendedName>
        <fullName evidence="3">RNI-like protein</fullName>
    </recommendedName>
</protein>
<accession>A0AA38UFZ8</accession>
<dbReference type="EMBL" id="MU806109">
    <property type="protein sequence ID" value="KAJ3839776.1"/>
    <property type="molecule type" value="Genomic_DNA"/>
</dbReference>
<dbReference type="Gene3D" id="3.80.10.10">
    <property type="entry name" value="Ribonuclease Inhibitor"/>
    <property type="match status" value="1"/>
</dbReference>
<sequence length="372" mass="42119">MDADTRYCIGWGIPFVSRIPGMPILSELRINGFDQYLHLDSESTFVDHGSNLTELDLGTNLNWGLPLQHVLAILRGAPKLQHCSVHVQSDSVAQTYETVDLHALRSLSIRFDAEGEDSRDLIEKSFRSLNCPALKALSIISSRHHHTMLPDQFGFTHLLGFLQHLRMEFPMTDDALVRCLALAPNLTVLEIIDCEYSVKHQHPSYQYQVQDTVLQRLTNSPSSPVVLCPKLETFRVLVPSFHNIAQLRMISFSTLALVELLESRKGTDNRASKLRECTIFMPPEPEISTPVLERLAHLMQDGMRLRVVQALCHLDSKSVDDPEQGSTYHSTHSLIPFDAYIVQNMGYCFRRKGALQLVDNISDSWTLGYFFS</sequence>
<evidence type="ECO:0008006" key="3">
    <source>
        <dbReference type="Google" id="ProtNLM"/>
    </source>
</evidence>
<evidence type="ECO:0000313" key="1">
    <source>
        <dbReference type="EMBL" id="KAJ3839776.1"/>
    </source>
</evidence>
<name>A0AA38UFZ8_9AGAR</name>
<dbReference type="AlphaFoldDB" id="A0AA38UFZ8"/>